<organism evidence="1 2">
    <name type="scientific">Araneus ventricosus</name>
    <name type="common">Orbweaver spider</name>
    <name type="synonym">Epeira ventricosa</name>
    <dbReference type="NCBI Taxonomy" id="182803"/>
    <lineage>
        <taxon>Eukaryota</taxon>
        <taxon>Metazoa</taxon>
        <taxon>Ecdysozoa</taxon>
        <taxon>Arthropoda</taxon>
        <taxon>Chelicerata</taxon>
        <taxon>Arachnida</taxon>
        <taxon>Araneae</taxon>
        <taxon>Araneomorphae</taxon>
        <taxon>Entelegynae</taxon>
        <taxon>Araneoidea</taxon>
        <taxon>Araneidae</taxon>
        <taxon>Araneus</taxon>
    </lineage>
</organism>
<dbReference type="Gene3D" id="3.30.420.10">
    <property type="entry name" value="Ribonuclease H-like superfamily/Ribonuclease H"/>
    <property type="match status" value="1"/>
</dbReference>
<dbReference type="InterPro" id="IPR036397">
    <property type="entry name" value="RNaseH_sf"/>
</dbReference>
<comment type="caution">
    <text evidence="1">The sequence shown here is derived from an EMBL/GenBank/DDBJ whole genome shotgun (WGS) entry which is preliminary data.</text>
</comment>
<name>A0A4Y2KDL4_ARAVE</name>
<keyword evidence="2" id="KW-1185">Reference proteome</keyword>
<evidence type="ECO:0000313" key="2">
    <source>
        <dbReference type="Proteomes" id="UP000499080"/>
    </source>
</evidence>
<dbReference type="EMBL" id="BGPR01004552">
    <property type="protein sequence ID" value="GBN00804.1"/>
    <property type="molecule type" value="Genomic_DNA"/>
</dbReference>
<dbReference type="AlphaFoldDB" id="A0A4Y2KDL4"/>
<dbReference type="GO" id="GO:0003676">
    <property type="term" value="F:nucleic acid binding"/>
    <property type="evidence" value="ECO:0007669"/>
    <property type="project" value="InterPro"/>
</dbReference>
<evidence type="ECO:0008006" key="3">
    <source>
        <dbReference type="Google" id="ProtNLM"/>
    </source>
</evidence>
<evidence type="ECO:0000313" key="1">
    <source>
        <dbReference type="EMBL" id="GBN00804.1"/>
    </source>
</evidence>
<proteinExistence type="predicted"/>
<accession>A0A4Y2KDL4</accession>
<gene>
    <name evidence="1" type="ORF">AVEN_131516_1</name>
</gene>
<dbReference type="Proteomes" id="UP000499080">
    <property type="component" value="Unassembled WGS sequence"/>
</dbReference>
<dbReference type="OrthoDB" id="411823at2759"/>
<sequence>MKPCGAASSPCRQKVAAAERIHCIKNQPNQSSYTNAGVALESALGGKAKSTNQTARQIFKILLTNTRIKVSRVKAHAGNIGNERAEQRNLDNPIHILSYLNRT</sequence>
<reference evidence="1 2" key="1">
    <citation type="journal article" date="2019" name="Sci. Rep.">
        <title>Orb-weaving spider Araneus ventricosus genome elucidates the spidroin gene catalogue.</title>
        <authorList>
            <person name="Kono N."/>
            <person name="Nakamura H."/>
            <person name="Ohtoshi R."/>
            <person name="Moran D.A.P."/>
            <person name="Shinohara A."/>
            <person name="Yoshida Y."/>
            <person name="Fujiwara M."/>
            <person name="Mori M."/>
            <person name="Tomita M."/>
            <person name="Arakawa K."/>
        </authorList>
    </citation>
    <scope>NUCLEOTIDE SEQUENCE [LARGE SCALE GENOMIC DNA]</scope>
</reference>
<protein>
    <recommendedName>
        <fullName evidence="3">RNase H type-1 domain-containing protein</fullName>
    </recommendedName>
</protein>